<proteinExistence type="predicted"/>
<sequence>MWLPNSRQPGATTVPFRPVRVSAPGLNAFPLPPSFCVGFWIRLLYVGGNCSRHLLPGQRMQKASELSHRCLSGRPSSFVSTIVVAKCSCGNGIIQEIARRASGKEDSARFTACDKTTGLRGRKVTDRSNWGKLGSGKPTEPRRKWLRAIACGIAQPGMAGIWRLSACSLGDTCGSIRSTSTLDVLAC</sequence>
<gene>
    <name evidence="1" type="ORF">BCV70DRAFT_26923</name>
</gene>
<evidence type="ECO:0000313" key="1">
    <source>
        <dbReference type="EMBL" id="PWY98743.1"/>
    </source>
</evidence>
<dbReference type="InParanoid" id="A0A317XK94"/>
<dbReference type="EMBL" id="KZ819197">
    <property type="protein sequence ID" value="PWY98743.1"/>
    <property type="molecule type" value="Genomic_DNA"/>
</dbReference>
<protein>
    <submittedName>
        <fullName evidence="1">Uncharacterized protein</fullName>
    </submittedName>
</protein>
<organism evidence="1 2">
    <name type="scientific">Testicularia cyperi</name>
    <dbReference type="NCBI Taxonomy" id="1882483"/>
    <lineage>
        <taxon>Eukaryota</taxon>
        <taxon>Fungi</taxon>
        <taxon>Dikarya</taxon>
        <taxon>Basidiomycota</taxon>
        <taxon>Ustilaginomycotina</taxon>
        <taxon>Ustilaginomycetes</taxon>
        <taxon>Ustilaginales</taxon>
        <taxon>Anthracoideaceae</taxon>
        <taxon>Testicularia</taxon>
    </lineage>
</organism>
<accession>A0A317XK94</accession>
<dbReference type="AlphaFoldDB" id="A0A317XK94"/>
<evidence type="ECO:0000313" key="2">
    <source>
        <dbReference type="Proteomes" id="UP000246740"/>
    </source>
</evidence>
<keyword evidence="2" id="KW-1185">Reference proteome</keyword>
<dbReference type="Proteomes" id="UP000246740">
    <property type="component" value="Unassembled WGS sequence"/>
</dbReference>
<name>A0A317XK94_9BASI</name>
<reference evidence="1 2" key="1">
    <citation type="journal article" date="2018" name="Mol. Biol. Evol.">
        <title>Broad Genomic Sampling Reveals a Smut Pathogenic Ancestry of the Fungal Clade Ustilaginomycotina.</title>
        <authorList>
            <person name="Kijpornyongpan T."/>
            <person name="Mondo S.J."/>
            <person name="Barry K."/>
            <person name="Sandor L."/>
            <person name="Lee J."/>
            <person name="Lipzen A."/>
            <person name="Pangilinan J."/>
            <person name="LaButti K."/>
            <person name="Hainaut M."/>
            <person name="Henrissat B."/>
            <person name="Grigoriev I.V."/>
            <person name="Spatafora J.W."/>
            <person name="Aime M.C."/>
        </authorList>
    </citation>
    <scope>NUCLEOTIDE SEQUENCE [LARGE SCALE GENOMIC DNA]</scope>
    <source>
        <strain evidence="1 2">MCA 3645</strain>
    </source>
</reference>